<evidence type="ECO:0000313" key="10">
    <source>
        <dbReference type="EMBL" id="MCX2972150.1"/>
    </source>
</evidence>
<keyword evidence="11" id="KW-1185">Reference proteome</keyword>
<feature type="transmembrane region" description="Helical" evidence="8">
    <location>
        <begin position="219"/>
        <end position="238"/>
    </location>
</feature>
<dbReference type="Gene3D" id="1.20.81.30">
    <property type="entry name" value="Type II secretion system (T2SS), domain F"/>
    <property type="match status" value="2"/>
</dbReference>
<evidence type="ECO:0000256" key="3">
    <source>
        <dbReference type="ARBA" id="ARBA00022475"/>
    </source>
</evidence>
<proteinExistence type="inferred from homology"/>
<evidence type="ECO:0000256" key="1">
    <source>
        <dbReference type="ARBA" id="ARBA00004429"/>
    </source>
</evidence>
<protein>
    <submittedName>
        <fullName evidence="10">Type II secretion system F family protein</fullName>
    </submittedName>
</protein>
<comment type="caution">
    <text evidence="10">The sequence shown here is derived from an EMBL/GenBank/DDBJ whole genome shotgun (WGS) entry which is preliminary data.</text>
</comment>
<evidence type="ECO:0000313" key="11">
    <source>
        <dbReference type="Proteomes" id="UP001143307"/>
    </source>
</evidence>
<reference evidence="10" key="1">
    <citation type="submission" date="2019-02" db="EMBL/GenBank/DDBJ databases">
        <authorList>
            <person name="Li S.-H."/>
        </authorList>
    </citation>
    <scope>NUCLEOTIDE SEQUENCE</scope>
    <source>
        <strain evidence="10">IMCC8485</strain>
    </source>
</reference>
<dbReference type="RefSeq" id="WP_279251209.1">
    <property type="nucleotide sequence ID" value="NZ_SHNP01000001.1"/>
</dbReference>
<evidence type="ECO:0000259" key="9">
    <source>
        <dbReference type="Pfam" id="PF00482"/>
    </source>
</evidence>
<comment type="subcellular location">
    <subcellularLocation>
        <location evidence="1">Cell inner membrane</location>
        <topology evidence="1">Multi-pass membrane protein</topology>
    </subcellularLocation>
</comment>
<comment type="similarity">
    <text evidence="2">Belongs to the GSP F family.</text>
</comment>
<dbReference type="InterPro" id="IPR042094">
    <property type="entry name" value="T2SS_GspF_sf"/>
</dbReference>
<dbReference type="PRINTS" id="PR00812">
    <property type="entry name" value="BCTERIALGSPF"/>
</dbReference>
<dbReference type="Pfam" id="PF00482">
    <property type="entry name" value="T2SSF"/>
    <property type="match status" value="2"/>
</dbReference>
<dbReference type="InterPro" id="IPR003004">
    <property type="entry name" value="GspF/PilC"/>
</dbReference>
<dbReference type="EMBL" id="SHNP01000001">
    <property type="protein sequence ID" value="MCX2972150.1"/>
    <property type="molecule type" value="Genomic_DNA"/>
</dbReference>
<dbReference type="PANTHER" id="PTHR30012">
    <property type="entry name" value="GENERAL SECRETION PATHWAY PROTEIN"/>
    <property type="match status" value="1"/>
</dbReference>
<accession>A0ABT3SQD7</accession>
<dbReference type="PANTHER" id="PTHR30012:SF7">
    <property type="entry name" value="PROTEIN TRANSPORT PROTEIN HOFC HOMOLOG"/>
    <property type="match status" value="1"/>
</dbReference>
<keyword evidence="3" id="KW-1003">Cell membrane</keyword>
<evidence type="ECO:0000256" key="4">
    <source>
        <dbReference type="ARBA" id="ARBA00022519"/>
    </source>
</evidence>
<sequence length="401" mass="43244">MASFTYKAVGRDGKTRQGVVEASGQELASRQLRAQGLTLLKLEAGNSLDDPEKILGKPPSRQEVLSMTSELAVLLRAGLPLDRALKVLIDMAVQPQMQFLLNDLLKAVKGGKALSIAMQSHEKIFGSFYISMVRSGEASGLLSEVLDRLVEYLENAKANRDSVVSALIYPAILLVVAVLSIVLMLGFVVPQFESLFEDMGEALPLLTQMVLSGADFIKSWGWLLLIAIIGGGIVFRNWSSTDQGRAALDSRMLGLPLAGGIVFEFEVSKFARTTGTLLGNGVSLLKAISIAIDTVDNRVIRDALQVLPPAVKGGQRMSIALEESKMFTPMVIQMIRVGEESGSLDKMLLELAKVFDDHVQSGVKRGLALLEPILILTMGFIIAVIIIAILMGILSVNNLAV</sequence>
<feature type="domain" description="Type II secretion system protein GspF" evidence="9">
    <location>
        <begin position="69"/>
        <end position="190"/>
    </location>
</feature>
<evidence type="ECO:0000256" key="2">
    <source>
        <dbReference type="ARBA" id="ARBA00005745"/>
    </source>
</evidence>
<keyword evidence="5 8" id="KW-0812">Transmembrane</keyword>
<feature type="transmembrane region" description="Helical" evidence="8">
    <location>
        <begin position="373"/>
        <end position="396"/>
    </location>
</feature>
<organism evidence="10 11">
    <name type="scientific">Candidatus Seongchinamella marina</name>
    <dbReference type="NCBI Taxonomy" id="2518990"/>
    <lineage>
        <taxon>Bacteria</taxon>
        <taxon>Pseudomonadati</taxon>
        <taxon>Pseudomonadota</taxon>
        <taxon>Gammaproteobacteria</taxon>
        <taxon>Cellvibrionales</taxon>
        <taxon>Halieaceae</taxon>
        <taxon>Seongchinamella</taxon>
    </lineage>
</organism>
<keyword evidence="4" id="KW-0997">Cell inner membrane</keyword>
<keyword evidence="7 8" id="KW-0472">Membrane</keyword>
<feature type="transmembrane region" description="Helical" evidence="8">
    <location>
        <begin position="167"/>
        <end position="189"/>
    </location>
</feature>
<evidence type="ECO:0000256" key="8">
    <source>
        <dbReference type="SAM" id="Phobius"/>
    </source>
</evidence>
<dbReference type="Proteomes" id="UP001143307">
    <property type="component" value="Unassembled WGS sequence"/>
</dbReference>
<evidence type="ECO:0000256" key="7">
    <source>
        <dbReference type="ARBA" id="ARBA00023136"/>
    </source>
</evidence>
<evidence type="ECO:0000256" key="6">
    <source>
        <dbReference type="ARBA" id="ARBA00022989"/>
    </source>
</evidence>
<dbReference type="InterPro" id="IPR018076">
    <property type="entry name" value="T2SS_GspF_dom"/>
</dbReference>
<keyword evidence="6 8" id="KW-1133">Transmembrane helix</keyword>
<evidence type="ECO:0000256" key="5">
    <source>
        <dbReference type="ARBA" id="ARBA00022692"/>
    </source>
</evidence>
<name>A0ABT3SQD7_9GAMM</name>
<gene>
    <name evidence="10" type="ORF">EYC87_00940</name>
</gene>
<feature type="domain" description="Type II secretion system protein GspF" evidence="9">
    <location>
        <begin position="270"/>
        <end position="391"/>
    </location>
</feature>